<dbReference type="AlphaFoldDB" id="A0A6L7CUA9"/>
<feature type="non-terminal residue" evidence="1">
    <location>
        <position position="1"/>
    </location>
</feature>
<comment type="caution">
    <text evidence="1">The sequence shown here is derived from an EMBL/GenBank/DDBJ whole genome shotgun (WGS) entry which is preliminary data.</text>
</comment>
<gene>
    <name evidence="1" type="ORF">GP954_41080</name>
</gene>
<dbReference type="Pfam" id="PF08013">
    <property type="entry name" value="GatZ_KbaZ-like"/>
    <property type="match status" value="1"/>
</dbReference>
<reference evidence="1 2" key="1">
    <citation type="submission" date="2019-12" db="EMBL/GenBank/DDBJ databases">
        <title>Enteriobacteria Tanzani isolates_8377-8380.</title>
        <authorList>
            <person name="Subbiah M."/>
            <person name="Call D."/>
        </authorList>
    </citation>
    <scope>NUCLEOTIDE SEQUENCE [LARGE SCALE GENOMIC DNA]</scope>
    <source>
        <strain evidence="1 2">8378wC7</strain>
    </source>
</reference>
<accession>A0A6L7CUA9</accession>
<sequence>LDEPQYWKKYYRTGFNDSLLDIRYSLSDRIRYYWPHSRIKNRVMTPTY</sequence>
<evidence type="ECO:0000313" key="2">
    <source>
        <dbReference type="Proteomes" id="UP000480485"/>
    </source>
</evidence>
<dbReference type="EMBL" id="WTRN01004536">
    <property type="protein sequence ID" value="MWT91401.1"/>
    <property type="molecule type" value="Genomic_DNA"/>
</dbReference>
<dbReference type="Proteomes" id="UP000480485">
    <property type="component" value="Unassembled WGS sequence"/>
</dbReference>
<evidence type="ECO:0000313" key="1">
    <source>
        <dbReference type="EMBL" id="MWT91401.1"/>
    </source>
</evidence>
<name>A0A6L7CUA9_ECOLX</name>
<dbReference type="Gene3D" id="1.10.400.20">
    <property type="entry name" value="putative tagatose 6-phosphate kinase domain like"/>
    <property type="match status" value="1"/>
</dbReference>
<proteinExistence type="predicted"/>
<protein>
    <submittedName>
        <fullName evidence="1">Tagatose-bisphosphate aldolase subunit GatZ</fullName>
    </submittedName>
</protein>
<dbReference type="UniPathway" id="UPA00704">
    <property type="reaction ID" value="UER00716"/>
</dbReference>
<dbReference type="InterPro" id="IPR012062">
    <property type="entry name" value="GatZ/KbaZ-like"/>
</dbReference>
<dbReference type="GO" id="GO:2001059">
    <property type="term" value="P:D-tagatose 6-phosphate catabolic process"/>
    <property type="evidence" value="ECO:0007669"/>
    <property type="project" value="UniProtKB-UniPathway"/>
</dbReference>
<dbReference type="GO" id="GO:0005975">
    <property type="term" value="P:carbohydrate metabolic process"/>
    <property type="evidence" value="ECO:0007669"/>
    <property type="project" value="InterPro"/>
</dbReference>
<dbReference type="SUPFAM" id="SSF51569">
    <property type="entry name" value="Aldolase"/>
    <property type="match status" value="1"/>
</dbReference>
<organism evidence="1 2">
    <name type="scientific">Escherichia coli</name>
    <dbReference type="NCBI Taxonomy" id="562"/>
    <lineage>
        <taxon>Bacteria</taxon>
        <taxon>Pseudomonadati</taxon>
        <taxon>Pseudomonadota</taxon>
        <taxon>Gammaproteobacteria</taxon>
        <taxon>Enterobacterales</taxon>
        <taxon>Enterobacteriaceae</taxon>
        <taxon>Escherichia</taxon>
    </lineage>
</organism>